<comment type="similarity">
    <text evidence="2 5">Belongs to the CMC family.</text>
</comment>
<dbReference type="AlphaFoldDB" id="A0AA47MBG3"/>
<dbReference type="InterPro" id="IPR013892">
    <property type="entry name" value="Cyt_c_biogenesis_Cmc1-like"/>
</dbReference>
<comment type="subcellular location">
    <subcellularLocation>
        <location evidence="1 5">Mitochondrion</location>
    </subcellularLocation>
</comment>
<dbReference type="GO" id="GO:0005739">
    <property type="term" value="C:mitochondrion"/>
    <property type="evidence" value="ECO:0007669"/>
    <property type="project" value="UniProtKB-SubCell"/>
</dbReference>
<evidence type="ECO:0000256" key="2">
    <source>
        <dbReference type="ARBA" id="ARBA00007347"/>
    </source>
</evidence>
<dbReference type="EMBL" id="JAOPHQ010005119">
    <property type="protein sequence ID" value="KAK0136997.1"/>
    <property type="molecule type" value="Genomic_DNA"/>
</dbReference>
<comment type="caution">
    <text evidence="7">The sequence shown here is derived from an EMBL/GenBank/DDBJ whole genome shotgun (WGS) entry which is preliminary data.</text>
</comment>
<gene>
    <name evidence="7" type="primary">cmc2</name>
    <name evidence="7" type="ORF">N1851_026864</name>
</gene>
<sequence length="117" mass="13996">MCKVHMHSDLSPHLHTDVCNEMITLLKQCHQEHKVMKLFGTCNDIDRSMRQCLKKEVRLQLIYFCILNNIKHVAYTDSWCLPCLLDIQQAQAKRERSRQHAEEMRKRLKEGPRRETH</sequence>
<reference evidence="7" key="1">
    <citation type="journal article" date="2023" name="Front. Mar. Sci.">
        <title>A new Merluccius polli reference genome to investigate the effects of global change in West African waters.</title>
        <authorList>
            <person name="Mateo J.L."/>
            <person name="Blanco-Fernandez C."/>
            <person name="Garcia-Vazquez E."/>
            <person name="Machado-Schiaffino G."/>
        </authorList>
    </citation>
    <scope>NUCLEOTIDE SEQUENCE</scope>
    <source>
        <strain evidence="7">C29</strain>
        <tissue evidence="7">Fin</tissue>
    </source>
</reference>
<dbReference type="Pfam" id="PF08583">
    <property type="entry name" value="Cmc1"/>
    <property type="match status" value="1"/>
</dbReference>
<protein>
    <recommendedName>
        <fullName evidence="5">COX assembly mitochondrial protein</fullName>
    </recommendedName>
</protein>
<evidence type="ECO:0000256" key="1">
    <source>
        <dbReference type="ARBA" id="ARBA00004173"/>
    </source>
</evidence>
<proteinExistence type="inferred from homology"/>
<accession>A0AA47MBG3</accession>
<evidence type="ECO:0000256" key="3">
    <source>
        <dbReference type="ARBA" id="ARBA00023128"/>
    </source>
</evidence>
<dbReference type="PROSITE" id="PS51808">
    <property type="entry name" value="CHCH"/>
    <property type="match status" value="1"/>
</dbReference>
<keyword evidence="8" id="KW-1185">Reference proteome</keyword>
<dbReference type="PANTHER" id="PTHR22977:SF1">
    <property type="entry name" value="COX ASSEMBLY MITOCHONDRIAL PROTEIN 2 HOMOLOG"/>
    <property type="match status" value="1"/>
</dbReference>
<keyword evidence="4" id="KW-1015">Disulfide bond</keyword>
<evidence type="ECO:0000313" key="8">
    <source>
        <dbReference type="Proteomes" id="UP001174136"/>
    </source>
</evidence>
<organism evidence="7 8">
    <name type="scientific">Merluccius polli</name>
    <name type="common">Benguela hake</name>
    <name type="synonym">Merluccius cadenati</name>
    <dbReference type="NCBI Taxonomy" id="89951"/>
    <lineage>
        <taxon>Eukaryota</taxon>
        <taxon>Metazoa</taxon>
        <taxon>Chordata</taxon>
        <taxon>Craniata</taxon>
        <taxon>Vertebrata</taxon>
        <taxon>Euteleostomi</taxon>
        <taxon>Actinopterygii</taxon>
        <taxon>Neopterygii</taxon>
        <taxon>Teleostei</taxon>
        <taxon>Neoteleostei</taxon>
        <taxon>Acanthomorphata</taxon>
        <taxon>Zeiogadaria</taxon>
        <taxon>Gadariae</taxon>
        <taxon>Gadiformes</taxon>
        <taxon>Gadoidei</taxon>
        <taxon>Merlucciidae</taxon>
        <taxon>Merluccius</taxon>
    </lineage>
</organism>
<dbReference type="Proteomes" id="UP001174136">
    <property type="component" value="Unassembled WGS sequence"/>
</dbReference>
<name>A0AA47MBG3_MERPO</name>
<keyword evidence="3 5" id="KW-0496">Mitochondrion</keyword>
<feature type="region of interest" description="Disordered" evidence="6">
    <location>
        <begin position="94"/>
        <end position="117"/>
    </location>
</feature>
<evidence type="ECO:0000256" key="5">
    <source>
        <dbReference type="RuleBase" id="RU364104"/>
    </source>
</evidence>
<dbReference type="PANTHER" id="PTHR22977">
    <property type="entry name" value="COX ASSEMBLY MITOCHONDRIAL PROTEIN"/>
    <property type="match status" value="1"/>
</dbReference>
<evidence type="ECO:0000256" key="4">
    <source>
        <dbReference type="ARBA" id="ARBA00023157"/>
    </source>
</evidence>
<evidence type="ECO:0000256" key="6">
    <source>
        <dbReference type="SAM" id="MobiDB-lite"/>
    </source>
</evidence>
<evidence type="ECO:0000313" key="7">
    <source>
        <dbReference type="EMBL" id="KAK0136997.1"/>
    </source>
</evidence>